<evidence type="ECO:0000313" key="3">
    <source>
        <dbReference type="Proteomes" id="UP000027138"/>
    </source>
</evidence>
<dbReference type="EMBL" id="KK914893">
    <property type="protein sequence ID" value="KDP26574.1"/>
    <property type="molecule type" value="Genomic_DNA"/>
</dbReference>
<dbReference type="Proteomes" id="UP000027138">
    <property type="component" value="Unassembled WGS sequence"/>
</dbReference>
<organism evidence="2 3">
    <name type="scientific">Jatropha curcas</name>
    <name type="common">Barbados nut</name>
    <dbReference type="NCBI Taxonomy" id="180498"/>
    <lineage>
        <taxon>Eukaryota</taxon>
        <taxon>Viridiplantae</taxon>
        <taxon>Streptophyta</taxon>
        <taxon>Embryophyta</taxon>
        <taxon>Tracheophyta</taxon>
        <taxon>Spermatophyta</taxon>
        <taxon>Magnoliopsida</taxon>
        <taxon>eudicotyledons</taxon>
        <taxon>Gunneridae</taxon>
        <taxon>Pentapetalae</taxon>
        <taxon>rosids</taxon>
        <taxon>fabids</taxon>
        <taxon>Malpighiales</taxon>
        <taxon>Euphorbiaceae</taxon>
        <taxon>Crotonoideae</taxon>
        <taxon>Jatropheae</taxon>
        <taxon>Jatropha</taxon>
    </lineage>
</organism>
<dbReference type="GO" id="GO:0005886">
    <property type="term" value="C:plasma membrane"/>
    <property type="evidence" value="ECO:0007669"/>
    <property type="project" value="TreeGrafter"/>
</dbReference>
<sequence length="324" mass="37350">MIDLKSLDKLDRHLDRVLNMQNDNKKGVKEKWEIDPKKLTVKHVVARGTYVKVLDWGDEEQQTKSRIATLRKEFKQEISVLHNISHPNITQFIGAVTGTSEIEFQTQSAQIGTRVNICCLVTEYQSGGTLKSYLIKNRIKKLPFKNVMQLALDLARGLSYLHSKNIVHRDLKTENILLDENQTIKIADFGVSRLEALNPSEMTGYTGSLGYMAPEVFNSTPYNRKCDVYSFGICLWEIYCCDMPFPNNNFAQLSSAVVYKKLRPKIPRYCPRGLAKIMRRCWDTNPNKRPEMQEVVTMLEAMDASKGRGMTPLDRTWRCFCWRL</sequence>
<dbReference type="AlphaFoldDB" id="A0A067K446"/>
<dbReference type="OrthoDB" id="339325at2759"/>
<dbReference type="Gene3D" id="1.10.510.10">
    <property type="entry name" value="Transferase(Phosphotransferase) domain 1"/>
    <property type="match status" value="1"/>
</dbReference>
<dbReference type="PROSITE" id="PS50011">
    <property type="entry name" value="PROTEIN_KINASE_DOM"/>
    <property type="match status" value="1"/>
</dbReference>
<evidence type="ECO:0000313" key="2">
    <source>
        <dbReference type="EMBL" id="KDP26574.1"/>
    </source>
</evidence>
<dbReference type="PIRSF" id="PIRSF000654">
    <property type="entry name" value="Integrin-linked_kinase"/>
    <property type="match status" value="1"/>
</dbReference>
<dbReference type="PROSITE" id="PS00108">
    <property type="entry name" value="PROTEIN_KINASE_ST"/>
    <property type="match status" value="1"/>
</dbReference>
<dbReference type="GO" id="GO:0004674">
    <property type="term" value="F:protein serine/threonine kinase activity"/>
    <property type="evidence" value="ECO:0007669"/>
    <property type="project" value="TreeGrafter"/>
</dbReference>
<name>A0A067K446_JATCU</name>
<proteinExistence type="predicted"/>
<dbReference type="STRING" id="180498.A0A067K446"/>
<dbReference type="InterPro" id="IPR051681">
    <property type="entry name" value="Ser/Thr_Kinases-Pseudokinases"/>
</dbReference>
<keyword evidence="3" id="KW-1185">Reference proteome</keyword>
<reference evidence="2 3" key="1">
    <citation type="journal article" date="2014" name="PLoS ONE">
        <title>Global Analysis of Gene Expression Profiles in Physic Nut (Jatropha curcas L.) Seedlings Exposed to Salt Stress.</title>
        <authorList>
            <person name="Zhang L."/>
            <person name="Zhang C."/>
            <person name="Wu P."/>
            <person name="Chen Y."/>
            <person name="Li M."/>
            <person name="Jiang H."/>
            <person name="Wu G."/>
        </authorList>
    </citation>
    <scope>NUCLEOTIDE SEQUENCE [LARGE SCALE GENOMIC DNA]</scope>
    <source>
        <strain evidence="3">cv. GZQX0401</strain>
        <tissue evidence="2">Young leaves</tissue>
    </source>
</reference>
<protein>
    <recommendedName>
        <fullName evidence="1">Protein kinase domain-containing protein</fullName>
    </recommendedName>
</protein>
<feature type="domain" description="Protein kinase" evidence="1">
    <location>
        <begin position="39"/>
        <end position="302"/>
    </location>
</feature>
<gene>
    <name evidence="2" type="ORF">JCGZ_17732</name>
</gene>
<dbReference type="PRINTS" id="PR00109">
    <property type="entry name" value="TYRKINASE"/>
</dbReference>
<evidence type="ECO:0000259" key="1">
    <source>
        <dbReference type="PROSITE" id="PS50011"/>
    </source>
</evidence>
<dbReference type="CDD" id="cd13999">
    <property type="entry name" value="STKc_MAP3K-like"/>
    <property type="match status" value="1"/>
</dbReference>
<dbReference type="Pfam" id="PF07714">
    <property type="entry name" value="PK_Tyr_Ser-Thr"/>
    <property type="match status" value="1"/>
</dbReference>
<dbReference type="GO" id="GO:0005524">
    <property type="term" value="F:ATP binding"/>
    <property type="evidence" value="ECO:0007669"/>
    <property type="project" value="InterPro"/>
</dbReference>
<dbReference type="SUPFAM" id="SSF56112">
    <property type="entry name" value="Protein kinase-like (PK-like)"/>
    <property type="match status" value="1"/>
</dbReference>
<dbReference type="PANTHER" id="PTHR44329">
    <property type="entry name" value="SERINE/THREONINE-PROTEIN KINASE TNNI3K-RELATED"/>
    <property type="match status" value="1"/>
</dbReference>
<dbReference type="InterPro" id="IPR008271">
    <property type="entry name" value="Ser/Thr_kinase_AS"/>
</dbReference>
<dbReference type="InterPro" id="IPR011009">
    <property type="entry name" value="Kinase-like_dom_sf"/>
</dbReference>
<dbReference type="InterPro" id="IPR000719">
    <property type="entry name" value="Prot_kinase_dom"/>
</dbReference>
<accession>A0A067K446</accession>
<dbReference type="InterPro" id="IPR001245">
    <property type="entry name" value="Ser-Thr/Tyr_kinase_cat_dom"/>
</dbReference>
<dbReference type="Gene3D" id="3.30.200.20">
    <property type="entry name" value="Phosphorylase Kinase, domain 1"/>
    <property type="match status" value="1"/>
</dbReference>
<dbReference type="SMART" id="SM00220">
    <property type="entry name" value="S_TKc"/>
    <property type="match status" value="1"/>
</dbReference>
<dbReference type="PANTHER" id="PTHR44329:SF280">
    <property type="entry name" value="PROTEIN KINASE"/>
    <property type="match status" value="1"/>
</dbReference>